<dbReference type="Proteomes" id="UP000192611">
    <property type="component" value="Unassembled WGS sequence"/>
</dbReference>
<feature type="domain" description="Tetrahydrofolate dehydrogenase/cyclohydrolase catalytic" evidence="10">
    <location>
        <begin position="4"/>
        <end position="112"/>
    </location>
</feature>
<accession>A0A1W9S055</accession>
<evidence type="ECO:0000256" key="3">
    <source>
        <dbReference type="ARBA" id="ARBA00022755"/>
    </source>
</evidence>
<keyword evidence="4 9" id="KW-0378">Hydrolase</keyword>
<gene>
    <name evidence="9" type="primary">folD</name>
    <name evidence="12" type="ORF">B6D57_04945</name>
</gene>
<dbReference type="CDD" id="cd01080">
    <property type="entry name" value="NAD_bind_m-THF_DH_Cyclohyd"/>
    <property type="match status" value="1"/>
</dbReference>
<dbReference type="SUPFAM" id="SSF51735">
    <property type="entry name" value="NAD(P)-binding Rossmann-fold domains"/>
    <property type="match status" value="1"/>
</dbReference>
<evidence type="ECO:0000256" key="1">
    <source>
        <dbReference type="ARBA" id="ARBA00004777"/>
    </source>
</evidence>
<dbReference type="Pfam" id="PF02882">
    <property type="entry name" value="THF_DHG_CYH_C"/>
    <property type="match status" value="1"/>
</dbReference>
<comment type="catalytic activity">
    <reaction evidence="9">
        <text>(6R)-5,10-methenyltetrahydrofolate + H2O = (6R)-10-formyltetrahydrofolate + H(+)</text>
        <dbReference type="Rhea" id="RHEA:23700"/>
        <dbReference type="ChEBI" id="CHEBI:15377"/>
        <dbReference type="ChEBI" id="CHEBI:15378"/>
        <dbReference type="ChEBI" id="CHEBI:57455"/>
        <dbReference type="ChEBI" id="CHEBI:195366"/>
        <dbReference type="EC" id="3.5.4.9"/>
    </reaction>
</comment>
<dbReference type="SUPFAM" id="SSF53223">
    <property type="entry name" value="Aminoacid dehydrogenase-like, N-terminal domain"/>
    <property type="match status" value="1"/>
</dbReference>
<dbReference type="GO" id="GO:0000105">
    <property type="term" value="P:L-histidine biosynthetic process"/>
    <property type="evidence" value="ECO:0007669"/>
    <property type="project" value="UniProtKB-KW"/>
</dbReference>
<keyword evidence="2 9" id="KW-0554">One-carbon metabolism</keyword>
<comment type="caution">
    <text evidence="9">Lacks conserved residue(s) required for the propagation of feature annotation.</text>
</comment>
<dbReference type="EC" id="3.5.4.9" evidence="9"/>
<name>A0A1W9S055_9BACT</name>
<comment type="caution">
    <text evidence="12">The sequence shown here is derived from an EMBL/GenBank/DDBJ whole genome shotgun (WGS) entry which is preliminary data.</text>
</comment>
<dbReference type="EMBL" id="NATQ01000104">
    <property type="protein sequence ID" value="OQX90085.1"/>
    <property type="molecule type" value="Genomic_DNA"/>
</dbReference>
<evidence type="ECO:0000256" key="5">
    <source>
        <dbReference type="ARBA" id="ARBA00022857"/>
    </source>
</evidence>
<dbReference type="GO" id="GO:0009086">
    <property type="term" value="P:methionine biosynthetic process"/>
    <property type="evidence" value="ECO:0007669"/>
    <property type="project" value="UniProtKB-KW"/>
</dbReference>
<dbReference type="AlphaFoldDB" id="A0A1W9S055"/>
<comment type="function">
    <text evidence="9">Catalyzes the oxidation of 5,10-methylenetetrahydrofolate to 5,10-methenyltetrahydrofolate and then the hydrolysis of 5,10-methenyltetrahydrofolate to 10-formyltetrahydrofolate.</text>
</comment>
<dbReference type="PANTHER" id="PTHR48099:SF5">
    <property type="entry name" value="C-1-TETRAHYDROFOLATE SYNTHASE, CYTOPLASMIC"/>
    <property type="match status" value="1"/>
</dbReference>
<sequence length="276" mass="29876">MINLEGKIVAEKINDDVKKKVDSIKQEPHLRIILTTGEKDALVYTKTLIKQAEKVGINADYVEISSGDEMVSAIEDARISTGISGVIIQRPYPEGVDVSLVQELIPREKDVDGVGYLNMGLLFSGVDGLFPATALAVIRLLEHYDYNFRGKRAVVIGRSLAVGRPLSMLLLHRHATVTICHSRTENLAGVVREGELVVVAVGKKHLITENMIGVGAWVVDCGFNYDETGGPYGDCDYDGVAEIAEAITPVPGGVGPITTAVLLENVLKAHLLVHRK</sequence>
<keyword evidence="6 9" id="KW-0560">Oxidoreductase</keyword>
<dbReference type="PANTHER" id="PTHR48099">
    <property type="entry name" value="C-1-TETRAHYDROFOLATE SYNTHASE, CYTOPLASMIC-RELATED"/>
    <property type="match status" value="1"/>
</dbReference>
<evidence type="ECO:0000313" key="12">
    <source>
        <dbReference type="EMBL" id="OQX90085.1"/>
    </source>
</evidence>
<dbReference type="InterPro" id="IPR000672">
    <property type="entry name" value="THF_DH/CycHdrlase"/>
</dbReference>
<dbReference type="GO" id="GO:0035999">
    <property type="term" value="P:tetrahydrofolate interconversion"/>
    <property type="evidence" value="ECO:0007669"/>
    <property type="project" value="UniProtKB-UniRule"/>
</dbReference>
<dbReference type="GO" id="GO:0004477">
    <property type="term" value="F:methenyltetrahydrofolate cyclohydrolase activity"/>
    <property type="evidence" value="ECO:0007669"/>
    <property type="project" value="UniProtKB-UniRule"/>
</dbReference>
<dbReference type="GO" id="GO:0004488">
    <property type="term" value="F:methylenetetrahydrofolate dehydrogenase (NADP+) activity"/>
    <property type="evidence" value="ECO:0007669"/>
    <property type="project" value="UniProtKB-UniRule"/>
</dbReference>
<dbReference type="InterPro" id="IPR046346">
    <property type="entry name" value="Aminoacid_DH-like_N_sf"/>
</dbReference>
<reference evidence="13" key="1">
    <citation type="submission" date="2017-03" db="EMBL/GenBank/DDBJ databases">
        <title>Novel pathways for hydrocarbon cycling and metabolic interdependencies in hydrothermal sediment communities.</title>
        <authorList>
            <person name="Dombrowski N."/>
            <person name="Seitz K."/>
            <person name="Teske A."/>
            <person name="Baker B."/>
        </authorList>
    </citation>
    <scope>NUCLEOTIDE SEQUENCE [LARGE SCALE GENOMIC DNA]</scope>
</reference>
<organism evidence="12 13">
    <name type="scientific">Candidatus Coatesbacteria bacterium 4484_99</name>
    <dbReference type="NCBI Taxonomy" id="1970774"/>
    <lineage>
        <taxon>Bacteria</taxon>
        <taxon>Candidatus Coatesiibacteriota</taxon>
    </lineage>
</organism>
<dbReference type="PRINTS" id="PR00085">
    <property type="entry name" value="THFDHDRGNASE"/>
</dbReference>
<dbReference type="EC" id="1.5.1.5" evidence="9"/>
<evidence type="ECO:0000259" key="11">
    <source>
        <dbReference type="Pfam" id="PF02882"/>
    </source>
</evidence>
<comment type="subunit">
    <text evidence="9">Homodimer.</text>
</comment>
<dbReference type="GO" id="GO:0005829">
    <property type="term" value="C:cytosol"/>
    <property type="evidence" value="ECO:0007669"/>
    <property type="project" value="TreeGrafter"/>
</dbReference>
<evidence type="ECO:0000256" key="7">
    <source>
        <dbReference type="ARBA" id="ARBA00023167"/>
    </source>
</evidence>
<dbReference type="InterPro" id="IPR020631">
    <property type="entry name" value="THF_DH/CycHdrlase_NAD-bd_dom"/>
</dbReference>
<evidence type="ECO:0000256" key="8">
    <source>
        <dbReference type="ARBA" id="ARBA00023268"/>
    </source>
</evidence>
<feature type="domain" description="Tetrahydrofolate dehydrogenase/cyclohydrolase NAD(P)-binding" evidence="11">
    <location>
        <begin position="131"/>
        <end position="270"/>
    </location>
</feature>
<comment type="similarity">
    <text evidence="9">Belongs to the tetrahydrofolate dehydrogenase/cyclohydrolase family.</text>
</comment>
<comment type="pathway">
    <text evidence="1 9">One-carbon metabolism; tetrahydrofolate interconversion.</text>
</comment>
<dbReference type="InterPro" id="IPR020630">
    <property type="entry name" value="THF_DH/CycHdrlase_cat_dom"/>
</dbReference>
<keyword evidence="8 9" id="KW-0511">Multifunctional enzyme</keyword>
<keyword evidence="9" id="KW-0368">Histidine biosynthesis</keyword>
<protein>
    <recommendedName>
        <fullName evidence="9">Bifunctional protein FolD</fullName>
    </recommendedName>
    <domain>
        <recommendedName>
            <fullName evidence="9">Methylenetetrahydrofolate dehydrogenase</fullName>
            <ecNumber evidence="9">1.5.1.5</ecNumber>
        </recommendedName>
    </domain>
    <domain>
        <recommendedName>
            <fullName evidence="9">Methenyltetrahydrofolate cyclohydrolase</fullName>
            <ecNumber evidence="9">3.5.4.9</ecNumber>
        </recommendedName>
    </domain>
</protein>
<dbReference type="Gene3D" id="3.40.50.10860">
    <property type="entry name" value="Leucine Dehydrogenase, chain A, domain 1"/>
    <property type="match status" value="1"/>
</dbReference>
<dbReference type="HAMAP" id="MF_01576">
    <property type="entry name" value="THF_DHG_CYH"/>
    <property type="match status" value="1"/>
</dbReference>
<evidence type="ECO:0000256" key="4">
    <source>
        <dbReference type="ARBA" id="ARBA00022801"/>
    </source>
</evidence>
<keyword evidence="5 9" id="KW-0521">NADP</keyword>
<evidence type="ECO:0000256" key="2">
    <source>
        <dbReference type="ARBA" id="ARBA00022563"/>
    </source>
</evidence>
<dbReference type="Gene3D" id="3.40.50.720">
    <property type="entry name" value="NAD(P)-binding Rossmann-like Domain"/>
    <property type="match status" value="1"/>
</dbReference>
<keyword evidence="3 9" id="KW-0658">Purine biosynthesis</keyword>
<dbReference type="GO" id="GO:0006164">
    <property type="term" value="P:purine nucleotide biosynthetic process"/>
    <property type="evidence" value="ECO:0007669"/>
    <property type="project" value="UniProtKB-KW"/>
</dbReference>
<feature type="binding site" evidence="9">
    <location>
        <begin position="157"/>
        <end position="159"/>
    </location>
    <ligand>
        <name>NADP(+)</name>
        <dbReference type="ChEBI" id="CHEBI:58349"/>
    </ligand>
</feature>
<dbReference type="InterPro" id="IPR036291">
    <property type="entry name" value="NAD(P)-bd_dom_sf"/>
</dbReference>
<evidence type="ECO:0000256" key="6">
    <source>
        <dbReference type="ARBA" id="ARBA00023002"/>
    </source>
</evidence>
<dbReference type="UniPathway" id="UPA00193"/>
<dbReference type="Pfam" id="PF00763">
    <property type="entry name" value="THF_DHG_CYH"/>
    <property type="match status" value="1"/>
</dbReference>
<keyword evidence="9" id="KW-0028">Amino-acid biosynthesis</keyword>
<proteinExistence type="inferred from homology"/>
<comment type="catalytic activity">
    <reaction evidence="9">
        <text>(6R)-5,10-methylene-5,6,7,8-tetrahydrofolate + NADP(+) = (6R)-5,10-methenyltetrahydrofolate + NADPH</text>
        <dbReference type="Rhea" id="RHEA:22812"/>
        <dbReference type="ChEBI" id="CHEBI:15636"/>
        <dbReference type="ChEBI" id="CHEBI:57455"/>
        <dbReference type="ChEBI" id="CHEBI:57783"/>
        <dbReference type="ChEBI" id="CHEBI:58349"/>
        <dbReference type="EC" id="1.5.1.5"/>
    </reaction>
</comment>
<keyword evidence="7 9" id="KW-0486">Methionine biosynthesis</keyword>
<evidence type="ECO:0000256" key="9">
    <source>
        <dbReference type="HAMAP-Rule" id="MF_01576"/>
    </source>
</evidence>
<evidence type="ECO:0000259" key="10">
    <source>
        <dbReference type="Pfam" id="PF00763"/>
    </source>
</evidence>
<evidence type="ECO:0000313" key="13">
    <source>
        <dbReference type="Proteomes" id="UP000192611"/>
    </source>
</evidence>